<dbReference type="EMBL" id="JAGSOT010000059">
    <property type="protein sequence ID" value="MBR7797544.1"/>
    <property type="molecule type" value="Genomic_DNA"/>
</dbReference>
<gene>
    <name evidence="2" type="ORF">KCX74_16055</name>
</gene>
<accession>A0A941DUK4</accession>
<dbReference type="InterPro" id="IPR053145">
    <property type="entry name" value="AB_hydrolase_Est10"/>
</dbReference>
<proteinExistence type="predicted"/>
<evidence type="ECO:0000259" key="1">
    <source>
        <dbReference type="Pfam" id="PF12146"/>
    </source>
</evidence>
<evidence type="ECO:0000313" key="2">
    <source>
        <dbReference type="EMBL" id="MBR7797544.1"/>
    </source>
</evidence>
<keyword evidence="3" id="KW-1185">Reference proteome</keyword>
<dbReference type="Gene3D" id="3.40.50.1820">
    <property type="entry name" value="alpha/beta hydrolase"/>
    <property type="match status" value="1"/>
</dbReference>
<feature type="domain" description="Serine aminopeptidase S33" evidence="1">
    <location>
        <begin position="157"/>
        <end position="261"/>
    </location>
</feature>
<comment type="caution">
    <text evidence="2">The sequence shown here is derived from an EMBL/GenBank/DDBJ whole genome shotgun (WGS) entry which is preliminary data.</text>
</comment>
<dbReference type="Pfam" id="PF12146">
    <property type="entry name" value="Hydrolase_4"/>
    <property type="match status" value="1"/>
</dbReference>
<name>A0A941DUK4_9BACI</name>
<dbReference type="SUPFAM" id="SSF53474">
    <property type="entry name" value="alpha/beta-Hydrolases"/>
    <property type="match status" value="1"/>
</dbReference>
<dbReference type="AlphaFoldDB" id="A0A941DUK4"/>
<evidence type="ECO:0000313" key="3">
    <source>
        <dbReference type="Proteomes" id="UP000675284"/>
    </source>
</evidence>
<dbReference type="GO" id="GO:0052689">
    <property type="term" value="F:carboxylic ester hydrolase activity"/>
    <property type="evidence" value="ECO:0007669"/>
    <property type="project" value="TreeGrafter"/>
</dbReference>
<dbReference type="InterPro" id="IPR022742">
    <property type="entry name" value="Hydrolase_4"/>
</dbReference>
<protein>
    <submittedName>
        <fullName evidence="2">Alpha/beta hydrolase</fullName>
    </submittedName>
</protein>
<dbReference type="Proteomes" id="UP000675284">
    <property type="component" value="Unassembled WGS sequence"/>
</dbReference>
<organism evidence="2 3">
    <name type="scientific">Virgibacillus salarius</name>
    <dbReference type="NCBI Taxonomy" id="447199"/>
    <lineage>
        <taxon>Bacteria</taxon>
        <taxon>Bacillati</taxon>
        <taxon>Bacillota</taxon>
        <taxon>Bacilli</taxon>
        <taxon>Bacillales</taxon>
        <taxon>Bacillaceae</taxon>
        <taxon>Virgibacillus</taxon>
    </lineage>
</organism>
<dbReference type="PANTHER" id="PTHR43265">
    <property type="entry name" value="ESTERASE ESTD"/>
    <property type="match status" value="1"/>
</dbReference>
<sequence>MTGFWQGKIEIPNQSLAIELDIKGVKDLTGTISIPVQGLVNYPLSTIELTEGQHIVFTMNMQNQLISFAGEIKGDAISGTFTQNGQSFPFQLTKNDKKVVKQEEGNFLEVKTDTGTLFAELESPEGDGPFPIMIIIPGSGPTDRNGNSIGFSGKNDSLKRLAENLAKKGIASIRYDKRGVGKNQQAVINESKLRFEEFVHDASLWIDKLQSDKRFSKIGIIGHSQGSLIGMIVAAEQNIDVFVSIAGAGRTIDKVMYDQLSEQLTDAALEEVQRILSKLRKGETVNQVRDELQAILRPSIQPFLSSWIQYEPTQIIKTLTIPILIVHGEHDIQVSVSEADALAEANLDATKFIVGRMNHVLKEAPADRDQNIQTYTNPDLPLAPGLTEGIIDFLRQVEFINDSTNGK</sequence>
<keyword evidence="2" id="KW-0378">Hydrolase</keyword>
<dbReference type="InterPro" id="IPR029058">
    <property type="entry name" value="AB_hydrolase_fold"/>
</dbReference>
<dbReference type="PANTHER" id="PTHR43265:SF1">
    <property type="entry name" value="ESTERASE ESTD"/>
    <property type="match status" value="1"/>
</dbReference>
<reference evidence="2" key="1">
    <citation type="submission" date="2021-04" db="EMBL/GenBank/DDBJ databases">
        <title>Isolation and polyphasic classification of algal microorganism.</title>
        <authorList>
            <person name="Wang S."/>
        </authorList>
    </citation>
    <scope>NUCLEOTIDE SEQUENCE</scope>
    <source>
        <strain evidence="2">720a</strain>
    </source>
</reference>